<organism evidence="1 2">
    <name type="scientific">Halomicronema hongdechloris C2206</name>
    <dbReference type="NCBI Taxonomy" id="1641165"/>
    <lineage>
        <taxon>Bacteria</taxon>
        <taxon>Bacillati</taxon>
        <taxon>Cyanobacteriota</taxon>
        <taxon>Cyanophyceae</taxon>
        <taxon>Nodosilineales</taxon>
        <taxon>Nodosilineaceae</taxon>
        <taxon>Halomicronema</taxon>
    </lineage>
</organism>
<evidence type="ECO:0008006" key="3">
    <source>
        <dbReference type="Google" id="ProtNLM"/>
    </source>
</evidence>
<dbReference type="AlphaFoldDB" id="A0A1Z3HLY0"/>
<sequence length="420" mass="46220">MAYTLKLPRPYGERFSIQLSNAQDRFSAQRDQPGRFLPFQADFASRHRAFAYIGSEGDEADRLVLVDLTQQSHTLLTPKDWVILDFEPYPEGDRILVSATDRATYGAGELAPRLYSVSTGLTPNSPEELGTAQSFRLWPRRQTAAAAGEYTLVLDSDQYQNLKFDLSADGQTIVVQRVNRNNPADFGPWVVAAGEPPRPLDTDPGGDFLIGPDNQSLLLLQGQGTAVIPLDEASDDQPLDFLPQYGQVFDLTSDGTRAAMVNFNQDDPEQRFTESLFLVTNQGDETELLQVTGSVLAAQFDPTNRLLYCLATQVIPGEQYVEQPFLAAIQLDSGEATDLLTFAPQPDIHMSLSPDGLALLVDLALPATAKSTTVAPERTEAGQIWLLPLFNNRQEQLQAQVVQLAPESLQVSGRLAKWLP</sequence>
<reference evidence="1 2" key="1">
    <citation type="journal article" date="2016" name="Biochim. Biophys. Acta">
        <title>Characterization of red-shifted phycobilisomes isolated from the chlorophyll f-containing cyanobacterium Halomicronema hongdechloris.</title>
        <authorList>
            <person name="Li Y."/>
            <person name="Lin Y."/>
            <person name="Garvey C.J."/>
            <person name="Birch D."/>
            <person name="Corkery R.W."/>
            <person name="Loughlin P.C."/>
            <person name="Scheer H."/>
            <person name="Willows R.D."/>
            <person name="Chen M."/>
        </authorList>
    </citation>
    <scope>NUCLEOTIDE SEQUENCE [LARGE SCALE GENOMIC DNA]</scope>
    <source>
        <strain evidence="1 2">C2206</strain>
    </source>
</reference>
<evidence type="ECO:0000313" key="2">
    <source>
        <dbReference type="Proteomes" id="UP000191901"/>
    </source>
</evidence>
<dbReference type="RefSeq" id="WP_088429817.1">
    <property type="nucleotide sequence ID" value="NZ_CP021983.2"/>
</dbReference>
<protein>
    <recommendedName>
        <fullName evidence="3">S9 family peptidase</fullName>
    </recommendedName>
</protein>
<name>A0A1Z3HLY0_9CYAN</name>
<keyword evidence="2" id="KW-1185">Reference proteome</keyword>
<proteinExistence type="predicted"/>
<dbReference type="OrthoDB" id="475437at2"/>
<evidence type="ECO:0000313" key="1">
    <source>
        <dbReference type="EMBL" id="ASC71313.1"/>
    </source>
</evidence>
<gene>
    <name evidence="1" type="ORF">XM38_022650</name>
</gene>
<dbReference type="Proteomes" id="UP000191901">
    <property type="component" value="Chromosome"/>
</dbReference>
<dbReference type="SUPFAM" id="SSF82171">
    <property type="entry name" value="DPP6 N-terminal domain-like"/>
    <property type="match status" value="1"/>
</dbReference>
<dbReference type="EMBL" id="CP021983">
    <property type="protein sequence ID" value="ASC71313.1"/>
    <property type="molecule type" value="Genomic_DNA"/>
</dbReference>
<dbReference type="KEGG" id="hhg:XM38_022650"/>
<accession>A0A1Z3HLY0</accession>